<feature type="compositionally biased region" description="Polar residues" evidence="1">
    <location>
        <begin position="230"/>
        <end position="244"/>
    </location>
</feature>
<reference evidence="3 4" key="1">
    <citation type="journal article" date="2019" name="Commun. Biol.">
        <title>The bagworm genome reveals a unique fibroin gene that provides high tensile strength.</title>
        <authorList>
            <person name="Kono N."/>
            <person name="Nakamura H."/>
            <person name="Ohtoshi R."/>
            <person name="Tomita M."/>
            <person name="Numata K."/>
            <person name="Arakawa K."/>
        </authorList>
    </citation>
    <scope>NUCLEOTIDE SEQUENCE [LARGE SCALE GENOMIC DNA]</scope>
</reference>
<keyword evidence="3" id="KW-0548">Nucleotidyltransferase</keyword>
<keyword evidence="4" id="KW-1185">Reference proteome</keyword>
<evidence type="ECO:0000313" key="4">
    <source>
        <dbReference type="Proteomes" id="UP000299102"/>
    </source>
</evidence>
<feature type="domain" description="Reverse transcriptase" evidence="2">
    <location>
        <begin position="241"/>
        <end position="354"/>
    </location>
</feature>
<dbReference type="Proteomes" id="UP000299102">
    <property type="component" value="Unassembled WGS sequence"/>
</dbReference>
<evidence type="ECO:0000259" key="2">
    <source>
        <dbReference type="Pfam" id="PF00078"/>
    </source>
</evidence>
<proteinExistence type="predicted"/>
<evidence type="ECO:0000313" key="3">
    <source>
        <dbReference type="EMBL" id="GBP91455.1"/>
    </source>
</evidence>
<sequence>MCQLRQGHLAGYKDCPNPRGLKRNRSKTLLRNLPSRPQPNRRCSNKWYCRVLQRKTTLLSYRYPTTNKFRSIGVQIETLLVLGDAVILFGDFNSKNTDRRCNTTNALAFVVLQRYEVTAVNVRPLVRTLATLTEDHDFAIIVPLDPRHLPANVRHRSEILDPAVLKGVVLNLSSIETLHCFGADHLPVLFKLGSFTDRRGLPADVSELIRAKITALRGTSAYPTPEYRSRSASPPTRSKGSGSTLSPLLYSTYTNDIPRPQTGVQRALFADDTALYLCGNNFYKIPPCLQKAIDGLTRWFQTWRIEVNPEKSAAIFFNYSKIKNKEVVPYNSPTFCICSSPNLWHHKYKYSGTTFDFKDHIMRVKKNAQLCLSRLSGMIGKKSKMSLRNKCTLYKVCIRPVMTYAALVFAHADSNALYQLHIL</sequence>
<dbReference type="GO" id="GO:0003964">
    <property type="term" value="F:RNA-directed DNA polymerase activity"/>
    <property type="evidence" value="ECO:0007669"/>
    <property type="project" value="UniProtKB-KW"/>
</dbReference>
<comment type="caution">
    <text evidence="3">The sequence shown here is derived from an EMBL/GenBank/DDBJ whole genome shotgun (WGS) entry which is preliminary data.</text>
</comment>
<protein>
    <submittedName>
        <fullName evidence="3">RNA-directed DNA polymerase from mobile element jockey</fullName>
    </submittedName>
</protein>
<dbReference type="InterPro" id="IPR000477">
    <property type="entry name" value="RT_dom"/>
</dbReference>
<evidence type="ECO:0000256" key="1">
    <source>
        <dbReference type="SAM" id="MobiDB-lite"/>
    </source>
</evidence>
<dbReference type="Pfam" id="PF00078">
    <property type="entry name" value="RVT_1"/>
    <property type="match status" value="1"/>
</dbReference>
<dbReference type="AlphaFoldDB" id="A0A4C1ZXS0"/>
<keyword evidence="3" id="KW-0808">Transferase</keyword>
<gene>
    <name evidence="3" type="primary">pol</name>
    <name evidence="3" type="ORF">EVAR_62881_1</name>
</gene>
<organism evidence="3 4">
    <name type="scientific">Eumeta variegata</name>
    <name type="common">Bagworm moth</name>
    <name type="synonym">Eumeta japonica</name>
    <dbReference type="NCBI Taxonomy" id="151549"/>
    <lineage>
        <taxon>Eukaryota</taxon>
        <taxon>Metazoa</taxon>
        <taxon>Ecdysozoa</taxon>
        <taxon>Arthropoda</taxon>
        <taxon>Hexapoda</taxon>
        <taxon>Insecta</taxon>
        <taxon>Pterygota</taxon>
        <taxon>Neoptera</taxon>
        <taxon>Endopterygota</taxon>
        <taxon>Lepidoptera</taxon>
        <taxon>Glossata</taxon>
        <taxon>Ditrysia</taxon>
        <taxon>Tineoidea</taxon>
        <taxon>Psychidae</taxon>
        <taxon>Oiketicinae</taxon>
        <taxon>Eumeta</taxon>
    </lineage>
</organism>
<dbReference type="EMBL" id="BGZK01002172">
    <property type="protein sequence ID" value="GBP91455.1"/>
    <property type="molecule type" value="Genomic_DNA"/>
</dbReference>
<dbReference type="OrthoDB" id="5534248at2759"/>
<name>A0A4C1ZXS0_EUMVA</name>
<dbReference type="InterPro" id="IPR036691">
    <property type="entry name" value="Endo/exonu/phosph_ase_sf"/>
</dbReference>
<dbReference type="SUPFAM" id="SSF56219">
    <property type="entry name" value="DNase I-like"/>
    <property type="match status" value="1"/>
</dbReference>
<keyword evidence="3" id="KW-0695">RNA-directed DNA polymerase</keyword>
<feature type="region of interest" description="Disordered" evidence="1">
    <location>
        <begin position="222"/>
        <end position="244"/>
    </location>
</feature>
<accession>A0A4C1ZXS0</accession>